<dbReference type="OrthoDB" id="1454687at2"/>
<proteinExistence type="predicted"/>
<comment type="caution">
    <text evidence="1">The sequence shown here is derived from an EMBL/GenBank/DDBJ whole genome shotgun (WGS) entry which is preliminary data.</text>
</comment>
<sequence length="104" mass="12154">MKYYSQYRSHDLFELQELLSGLSKSNRWVKLADHLPWDRIEKEYNKRLRNSHNGAGNDHGGTMKIDATCCNAEVRYPTDSNLLEDGSRLIDRLLDKFCARHKVV</sequence>
<name>A0A2U0U768_9BACT</name>
<dbReference type="EMBL" id="QENY01000011">
    <property type="protein sequence ID" value="PVX53492.1"/>
    <property type="molecule type" value="Genomic_DNA"/>
</dbReference>
<organism evidence="1 2">
    <name type="scientific">Hallella colorans</name>
    <dbReference type="NCBI Taxonomy" id="1703337"/>
    <lineage>
        <taxon>Bacteria</taxon>
        <taxon>Pseudomonadati</taxon>
        <taxon>Bacteroidota</taxon>
        <taxon>Bacteroidia</taxon>
        <taxon>Bacteroidales</taxon>
        <taxon>Prevotellaceae</taxon>
        <taxon>Hallella</taxon>
    </lineage>
</organism>
<dbReference type="RefSeq" id="WP_116616584.1">
    <property type="nucleotide sequence ID" value="NZ_CAMPWS010000012.1"/>
</dbReference>
<reference evidence="1 2" key="1">
    <citation type="submission" date="2018-05" db="EMBL/GenBank/DDBJ databases">
        <title>Genomic Encyclopedia of Type Strains, Phase IV (KMG-IV): sequencing the most valuable type-strain genomes for metagenomic binning, comparative biology and taxonomic classification.</title>
        <authorList>
            <person name="Goeker M."/>
        </authorList>
    </citation>
    <scope>NUCLEOTIDE SEQUENCE [LARGE SCALE GENOMIC DNA]</scope>
    <source>
        <strain evidence="1 2">DSM 100333</strain>
    </source>
</reference>
<gene>
    <name evidence="1" type="ORF">C7379_1115</name>
</gene>
<protein>
    <submittedName>
        <fullName evidence="1">Uncharacterized protein</fullName>
    </submittedName>
</protein>
<evidence type="ECO:0000313" key="2">
    <source>
        <dbReference type="Proteomes" id="UP000245870"/>
    </source>
</evidence>
<accession>A0A2U0U768</accession>
<dbReference type="AlphaFoldDB" id="A0A2U0U768"/>
<dbReference type="Proteomes" id="UP000245870">
    <property type="component" value="Unassembled WGS sequence"/>
</dbReference>
<evidence type="ECO:0000313" key="1">
    <source>
        <dbReference type="EMBL" id="PVX53492.1"/>
    </source>
</evidence>
<keyword evidence="2" id="KW-1185">Reference proteome</keyword>